<evidence type="ECO:0000259" key="11">
    <source>
        <dbReference type="Pfam" id="PF00133"/>
    </source>
</evidence>
<evidence type="ECO:0000259" key="12">
    <source>
        <dbReference type="Pfam" id="PF08264"/>
    </source>
</evidence>
<dbReference type="NCBIfam" id="TIGR00392">
    <property type="entry name" value="ileS"/>
    <property type="match status" value="1"/>
</dbReference>
<comment type="domain">
    <text evidence="10">IleRS has two distinct active sites: one for aminoacylation and one for editing. The misactivated valine is translocated from the active site to the editing site, which sterically excludes the correctly activated isoleucine. The single editing site contains two valyl binding pockets, one specific for each substrate (Val-AMP or Val-tRNA(Ile)).</text>
</comment>
<dbReference type="InterPro" id="IPR002301">
    <property type="entry name" value="Ile-tRNA-ligase"/>
</dbReference>
<dbReference type="CDD" id="cd07961">
    <property type="entry name" value="Anticodon_Ia_Ile_ABEc"/>
    <property type="match status" value="1"/>
</dbReference>
<feature type="short sequence motif" description="'HIGH' region" evidence="10">
    <location>
        <begin position="47"/>
        <end position="57"/>
    </location>
</feature>
<comment type="cofactor">
    <cofactor evidence="10">
        <name>Zn(2+)</name>
        <dbReference type="ChEBI" id="CHEBI:29105"/>
    </cofactor>
</comment>
<dbReference type="InterPro" id="IPR002300">
    <property type="entry name" value="aa-tRNA-synth_Ia"/>
</dbReference>
<dbReference type="Proteomes" id="UP000027153">
    <property type="component" value="Unassembled WGS sequence"/>
</dbReference>
<dbReference type="PANTHER" id="PTHR42780">
    <property type="entry name" value="SOLEUCYL-TRNA SYNTHETASE"/>
    <property type="match status" value="1"/>
</dbReference>
<comment type="subcellular location">
    <subcellularLocation>
        <location evidence="10">Cytoplasm</location>
    </subcellularLocation>
</comment>
<keyword evidence="7 10" id="KW-0648">Protein biosynthesis</keyword>
<keyword evidence="14" id="KW-1185">Reference proteome</keyword>
<evidence type="ECO:0000256" key="5">
    <source>
        <dbReference type="ARBA" id="ARBA00022833"/>
    </source>
</evidence>
<evidence type="ECO:0000256" key="7">
    <source>
        <dbReference type="ARBA" id="ARBA00022917"/>
    </source>
</evidence>
<sequence>MLKEAMQYDAKVIEQNIQKFWDEIDAYSRVRELRKKGKKFFFVDGPPYTTGRIHLGTAWNKIIKDSILRYRSMNGHHILDRAGWDMHGLPIEVKVEGVLGFTSKKDIEKYGIGNFVDKCKEFALSHRDEMTVQFRNLGVWLNWKDPYMTLRDEYIEAAWWTLKQAHKKNLLEKGLRVVNWCPRCETAIADSEVEYWDETDPSVYIKFPLKNENTFIVIWTTTPWTIPANIAVAVHPSFEYVKVKATKDGQEEILIMAAQLMENVLKQGRYKEYEVLETMLGEDISIEYLHPLADKVPKQKEFPHNVYIADFVTAENTGCVHIAPGHGMDDFELGMMHKLPIFCPVGPDGRYTDEAGEYKGMHVREANKVVIDDLVEKDLLLAGGEISHRYGHCWRCKTPIIYLATEQWFLRVMQLKEKMLEEIKEIKWYPEWAGSARFADWIEGSRDWCISRQRYWGIPIPVWVCEFCGDMEVMGTRDELRSRSGISELADLHRPNVDNIHIKCKCGGRMNRVPDVFDVWFDSAVASWATLNFPKDEKTFKEWWPADFITEGHDQTRGWFYSQLGASMTAFDRAPYRSVLMHGFTLDLEGRKMSKSLGNVVSPEEVVSRYGAESLRLYVLSQNAPWEDLKFSWDEIGNVYRMLNILWNVYRFPLPYMILDKFNPLEYLDSPGALPLRLEDKWILSRLQSLIKQVDAAMSEYSLHKATRSISGFVLEDLSRWYIQLIRPRTWREANDPDKLAAYYTLYEVLATVTRIIAPFAPHISEEMYQNLVRNIDPASPASVHMCDWVKPRDEFTSTELETSMDIIREIVEASSNARQKLKRKLRWPVKRIVVAPKTDEVALAVKSLESVLKEQTNAKKIVLLTAGKPWEELGVEVVPNPSAIGPVFKKEAGKIIAELKTADGKALKGVLEETGSFELKAGTITPDMVSFRDTIPPAVAHADFSAGDVYVDTELTREIESEGYAREVIRRIQDMRKELDLAVEEEIEAVVEIKDTRVAHLVYELKGFIEGEVRARSLMIDSDIRVEGDLIKDWEVEDVRIRIGVSRT</sequence>
<dbReference type="Gene3D" id="1.10.730.10">
    <property type="entry name" value="Isoleucyl-tRNA Synthetase, Domain 1"/>
    <property type="match status" value="1"/>
</dbReference>
<comment type="subunit">
    <text evidence="10">Monomer.</text>
</comment>
<evidence type="ECO:0000256" key="1">
    <source>
        <dbReference type="ARBA" id="ARBA00022490"/>
    </source>
</evidence>
<dbReference type="PROSITE" id="PS00178">
    <property type="entry name" value="AA_TRNA_LIGASE_I"/>
    <property type="match status" value="1"/>
</dbReference>
<comment type="similarity">
    <text evidence="10">Belongs to the class-I aminoacyl-tRNA synthetase family. IleS type 2 subfamily.</text>
</comment>
<dbReference type="HAMAP" id="MF_02003">
    <property type="entry name" value="Ile_tRNA_synth_type2"/>
    <property type="match status" value="1"/>
</dbReference>
<dbReference type="PATRIC" id="fig|1392998.3.peg.1662"/>
<organism evidence="13 14">
    <name type="scientific">Candidatus Methanoperedens nitratireducens</name>
    <dbReference type="NCBI Taxonomy" id="1392998"/>
    <lineage>
        <taxon>Archaea</taxon>
        <taxon>Methanobacteriati</taxon>
        <taxon>Methanobacteriota</taxon>
        <taxon>Stenosarchaea group</taxon>
        <taxon>Methanomicrobia</taxon>
        <taxon>Methanosarcinales</taxon>
        <taxon>ANME-2 cluster</taxon>
        <taxon>Candidatus Methanoperedentaceae</taxon>
        <taxon>Candidatus Methanoperedens</taxon>
    </lineage>
</organism>
<evidence type="ECO:0000256" key="2">
    <source>
        <dbReference type="ARBA" id="ARBA00022598"/>
    </source>
</evidence>
<dbReference type="InterPro" id="IPR001412">
    <property type="entry name" value="aa-tRNA-synth_I_CS"/>
</dbReference>
<dbReference type="GO" id="GO:0004822">
    <property type="term" value="F:isoleucine-tRNA ligase activity"/>
    <property type="evidence" value="ECO:0007669"/>
    <property type="project" value="UniProtKB-UniRule"/>
</dbReference>
<comment type="function">
    <text evidence="10">Catalyzes the attachment of isoleucine to tRNA(Ile). As IleRS can inadvertently accommodate and process structurally similar amino acids such as valine, to avoid such errors it has two additional distinct tRNA(Ile)-dependent editing activities. One activity is designated as 'pretransfer' editing and involves the hydrolysis of activated Val-AMP. The other activity is designated 'posttransfer' editing and involves deacylation of mischarged Val-tRNA(Ile).</text>
</comment>
<dbReference type="EMBL" id="JMIY01000003">
    <property type="protein sequence ID" value="KCZ72254.1"/>
    <property type="molecule type" value="Genomic_DNA"/>
</dbReference>
<dbReference type="PRINTS" id="PR00984">
    <property type="entry name" value="TRNASYNTHILE"/>
</dbReference>
<keyword evidence="6 10" id="KW-0067">ATP-binding</keyword>
<keyword evidence="8 10" id="KW-0030">Aminoacyl-tRNA synthetase</keyword>
<evidence type="ECO:0000313" key="14">
    <source>
        <dbReference type="Proteomes" id="UP000027153"/>
    </source>
</evidence>
<dbReference type="PANTHER" id="PTHR42780:SF1">
    <property type="entry name" value="ISOLEUCINE--TRNA LIGASE, CYTOPLASMIC"/>
    <property type="match status" value="1"/>
</dbReference>
<proteinExistence type="inferred from homology"/>
<dbReference type="CDD" id="cd00818">
    <property type="entry name" value="IleRS_core"/>
    <property type="match status" value="1"/>
</dbReference>
<evidence type="ECO:0000256" key="4">
    <source>
        <dbReference type="ARBA" id="ARBA00022741"/>
    </source>
</evidence>
<dbReference type="EC" id="6.1.1.5" evidence="10"/>
<keyword evidence="4 10" id="KW-0547">Nucleotide-binding</keyword>
<dbReference type="InterPro" id="IPR013155">
    <property type="entry name" value="M/V/L/I-tRNA-synth_anticd-bd"/>
</dbReference>
<keyword evidence="1 10" id="KW-0963">Cytoplasm</keyword>
<keyword evidence="5 10" id="KW-0862">Zinc</keyword>
<feature type="short sequence motif" description="'KMSKS' region" evidence="10">
    <location>
        <begin position="592"/>
        <end position="596"/>
    </location>
</feature>
<evidence type="ECO:0000256" key="3">
    <source>
        <dbReference type="ARBA" id="ARBA00022723"/>
    </source>
</evidence>
<keyword evidence="2 10" id="KW-0436">Ligase</keyword>
<evidence type="ECO:0000256" key="10">
    <source>
        <dbReference type="HAMAP-Rule" id="MF_02003"/>
    </source>
</evidence>
<dbReference type="FunFam" id="1.10.730.10:FF:000033">
    <property type="entry name" value="Valine--tRNA ligase"/>
    <property type="match status" value="1"/>
</dbReference>
<dbReference type="SUPFAM" id="SSF47323">
    <property type="entry name" value="Anticodon-binding domain of a subclass of class I aminoacyl-tRNA synthetases"/>
    <property type="match status" value="1"/>
</dbReference>
<dbReference type="InterPro" id="IPR023586">
    <property type="entry name" value="Ile-tRNA-ligase_type2"/>
</dbReference>
<accession>A0A062V915</accession>
<dbReference type="InterPro" id="IPR014729">
    <property type="entry name" value="Rossmann-like_a/b/a_fold"/>
</dbReference>
<protein>
    <recommendedName>
        <fullName evidence="10">Isoleucine--tRNA ligase</fullName>
        <ecNumber evidence="10">6.1.1.5</ecNumber>
    </recommendedName>
    <alternativeName>
        <fullName evidence="10">Isoleucyl-tRNA synthetase</fullName>
        <shortName evidence="10">IleRS</shortName>
    </alternativeName>
</protein>
<dbReference type="GO" id="GO:0008270">
    <property type="term" value="F:zinc ion binding"/>
    <property type="evidence" value="ECO:0007669"/>
    <property type="project" value="UniProtKB-UniRule"/>
</dbReference>
<dbReference type="GO" id="GO:0002161">
    <property type="term" value="F:aminoacyl-tRNA deacylase activity"/>
    <property type="evidence" value="ECO:0007669"/>
    <property type="project" value="InterPro"/>
</dbReference>
<feature type="domain" description="Aminoacyl-tRNA synthetase class Ia" evidence="11">
    <location>
        <begin position="17"/>
        <end position="630"/>
    </location>
</feature>
<dbReference type="SUPFAM" id="SSF50677">
    <property type="entry name" value="ValRS/IleRS/LeuRS editing domain"/>
    <property type="match status" value="1"/>
</dbReference>
<dbReference type="Pfam" id="PF19302">
    <property type="entry name" value="DUF5915"/>
    <property type="match status" value="1"/>
</dbReference>
<dbReference type="OrthoDB" id="30823at2157"/>
<gene>
    <name evidence="10" type="primary">ileS</name>
    <name evidence="13" type="ORF">ANME2D_01659</name>
</gene>
<evidence type="ECO:0000256" key="9">
    <source>
        <dbReference type="ARBA" id="ARBA00048359"/>
    </source>
</evidence>
<comment type="catalytic activity">
    <reaction evidence="9 10">
        <text>tRNA(Ile) + L-isoleucine + ATP = L-isoleucyl-tRNA(Ile) + AMP + diphosphate</text>
        <dbReference type="Rhea" id="RHEA:11060"/>
        <dbReference type="Rhea" id="RHEA-COMP:9666"/>
        <dbReference type="Rhea" id="RHEA-COMP:9695"/>
        <dbReference type="ChEBI" id="CHEBI:30616"/>
        <dbReference type="ChEBI" id="CHEBI:33019"/>
        <dbReference type="ChEBI" id="CHEBI:58045"/>
        <dbReference type="ChEBI" id="CHEBI:78442"/>
        <dbReference type="ChEBI" id="CHEBI:78528"/>
        <dbReference type="ChEBI" id="CHEBI:456215"/>
        <dbReference type="EC" id="6.1.1.5"/>
    </reaction>
</comment>
<dbReference type="RefSeq" id="WP_048090342.1">
    <property type="nucleotide sequence ID" value="NZ_JMIY01000003.1"/>
</dbReference>
<dbReference type="FunFam" id="3.40.50.620:FF:000286">
    <property type="entry name" value="Isoleucine--tRNA ligase"/>
    <property type="match status" value="1"/>
</dbReference>
<keyword evidence="3 10" id="KW-0479">Metal-binding</keyword>
<dbReference type="AlphaFoldDB" id="A0A062V915"/>
<dbReference type="GO" id="GO:0005524">
    <property type="term" value="F:ATP binding"/>
    <property type="evidence" value="ECO:0007669"/>
    <property type="project" value="UniProtKB-UniRule"/>
</dbReference>
<dbReference type="Gene3D" id="3.30.720.200">
    <property type="match status" value="1"/>
</dbReference>
<dbReference type="Pfam" id="PF08264">
    <property type="entry name" value="Anticodon_1"/>
    <property type="match status" value="1"/>
</dbReference>
<name>A0A062V915_9EURY</name>
<dbReference type="InterPro" id="IPR033709">
    <property type="entry name" value="Anticodon_Ile_ABEc"/>
</dbReference>
<evidence type="ECO:0000256" key="8">
    <source>
        <dbReference type="ARBA" id="ARBA00023146"/>
    </source>
</evidence>
<evidence type="ECO:0000256" key="6">
    <source>
        <dbReference type="ARBA" id="ARBA00022840"/>
    </source>
</evidence>
<dbReference type="SUPFAM" id="SSF52374">
    <property type="entry name" value="Nucleotidylyl transferase"/>
    <property type="match status" value="1"/>
</dbReference>
<evidence type="ECO:0000313" key="13">
    <source>
        <dbReference type="EMBL" id="KCZ72254.1"/>
    </source>
</evidence>
<dbReference type="Gene3D" id="3.90.740.10">
    <property type="entry name" value="Valyl/Leucyl/Isoleucyl-tRNA synthetase, editing domain"/>
    <property type="match status" value="1"/>
</dbReference>
<dbReference type="Pfam" id="PF00133">
    <property type="entry name" value="tRNA-synt_1"/>
    <property type="match status" value="1"/>
</dbReference>
<dbReference type="InterPro" id="IPR009008">
    <property type="entry name" value="Val/Leu/Ile-tRNA-synth_edit"/>
</dbReference>
<dbReference type="GO" id="GO:0006428">
    <property type="term" value="P:isoleucyl-tRNA aminoacylation"/>
    <property type="evidence" value="ECO:0007669"/>
    <property type="project" value="UniProtKB-UniRule"/>
</dbReference>
<comment type="caution">
    <text evidence="13">The sequence shown here is derived from an EMBL/GenBank/DDBJ whole genome shotgun (WGS) entry which is preliminary data.</text>
</comment>
<feature type="domain" description="Methionyl/Valyl/Leucyl/Isoleucyl-tRNA synthetase anticodon-binding" evidence="12">
    <location>
        <begin position="680"/>
        <end position="831"/>
    </location>
</feature>
<dbReference type="InterPro" id="IPR009080">
    <property type="entry name" value="tRNAsynth_Ia_anticodon-bd"/>
</dbReference>
<reference evidence="13 14" key="1">
    <citation type="journal article" date="2013" name="Nature">
        <title>Anaerobic oxidation of methane coupled to nitrate reduction in a novel archaeal lineage.</title>
        <authorList>
            <person name="Haroon M.F."/>
            <person name="Hu S."/>
            <person name="Shi Y."/>
            <person name="Imelfort M."/>
            <person name="Keller J."/>
            <person name="Hugenholtz P."/>
            <person name="Yuan Z."/>
            <person name="Tyson G.W."/>
        </authorList>
    </citation>
    <scope>NUCLEOTIDE SEQUENCE [LARGE SCALE GENOMIC DNA]</scope>
    <source>
        <strain evidence="13 14">ANME-2d</strain>
    </source>
</reference>
<dbReference type="Gene3D" id="3.40.50.620">
    <property type="entry name" value="HUPs"/>
    <property type="match status" value="2"/>
</dbReference>
<dbReference type="GO" id="GO:0005737">
    <property type="term" value="C:cytoplasm"/>
    <property type="evidence" value="ECO:0007669"/>
    <property type="project" value="UniProtKB-SubCell"/>
</dbReference>
<dbReference type="GO" id="GO:0000049">
    <property type="term" value="F:tRNA binding"/>
    <property type="evidence" value="ECO:0007669"/>
    <property type="project" value="InterPro"/>
</dbReference>
<feature type="binding site" evidence="10">
    <location>
        <position position="595"/>
    </location>
    <ligand>
        <name>ATP</name>
        <dbReference type="ChEBI" id="CHEBI:30616"/>
    </ligand>
</feature>